<name>A0AAW2UHU1_9LAMI</name>
<dbReference type="CDD" id="cd09279">
    <property type="entry name" value="RNase_HI_like"/>
    <property type="match status" value="1"/>
</dbReference>
<dbReference type="SUPFAM" id="SSF53098">
    <property type="entry name" value="Ribonuclease H-like"/>
    <property type="match status" value="1"/>
</dbReference>
<dbReference type="AlphaFoldDB" id="A0AAW2UHU1"/>
<reference evidence="2" key="1">
    <citation type="submission" date="2020-06" db="EMBL/GenBank/DDBJ databases">
        <authorList>
            <person name="Li T."/>
            <person name="Hu X."/>
            <person name="Zhang T."/>
            <person name="Song X."/>
            <person name="Zhang H."/>
            <person name="Dai N."/>
            <person name="Sheng W."/>
            <person name="Hou X."/>
            <person name="Wei L."/>
        </authorList>
    </citation>
    <scope>NUCLEOTIDE SEQUENCE</scope>
    <source>
        <strain evidence="2">KEN1</strain>
        <tissue evidence="2">Leaf</tissue>
    </source>
</reference>
<dbReference type="PANTHER" id="PTHR48475">
    <property type="entry name" value="RIBONUCLEASE H"/>
    <property type="match status" value="1"/>
</dbReference>
<evidence type="ECO:0000259" key="1">
    <source>
        <dbReference type="PROSITE" id="PS50879"/>
    </source>
</evidence>
<reference evidence="2" key="2">
    <citation type="journal article" date="2024" name="Plant">
        <title>Genomic evolution and insights into agronomic trait innovations of Sesamum species.</title>
        <authorList>
            <person name="Miao H."/>
            <person name="Wang L."/>
            <person name="Qu L."/>
            <person name="Liu H."/>
            <person name="Sun Y."/>
            <person name="Le M."/>
            <person name="Wang Q."/>
            <person name="Wei S."/>
            <person name="Zheng Y."/>
            <person name="Lin W."/>
            <person name="Duan Y."/>
            <person name="Cao H."/>
            <person name="Xiong S."/>
            <person name="Wang X."/>
            <person name="Wei L."/>
            <person name="Li C."/>
            <person name="Ma Q."/>
            <person name="Ju M."/>
            <person name="Zhao R."/>
            <person name="Li G."/>
            <person name="Mu C."/>
            <person name="Tian Q."/>
            <person name="Mei H."/>
            <person name="Zhang T."/>
            <person name="Gao T."/>
            <person name="Zhang H."/>
        </authorList>
    </citation>
    <scope>NUCLEOTIDE SEQUENCE</scope>
    <source>
        <strain evidence="2">KEN1</strain>
    </source>
</reference>
<dbReference type="Pfam" id="PF13456">
    <property type="entry name" value="RVT_3"/>
    <property type="match status" value="1"/>
</dbReference>
<dbReference type="GO" id="GO:0004523">
    <property type="term" value="F:RNA-DNA hybrid ribonuclease activity"/>
    <property type="evidence" value="ECO:0007669"/>
    <property type="project" value="InterPro"/>
</dbReference>
<sequence>MGSRIVKWSYELNEFDMEYHPRGAIKAQALADFMVECPYKETPKAIWELYVDGSATSTLGGGIILIDPEGEKLKFVIRYSELVSNNEAEYETLLVGIRIAAEAGVWCIKFYSDSQLVAEQISGGFTARSETMKKLLEEARKRLNSSMNGK</sequence>
<evidence type="ECO:0000313" key="2">
    <source>
        <dbReference type="EMBL" id="KAL0416904.1"/>
    </source>
</evidence>
<accession>A0AAW2UHU1</accession>
<protein>
    <recommendedName>
        <fullName evidence="1">RNase H type-1 domain-containing protein</fullName>
    </recommendedName>
</protein>
<dbReference type="InterPro" id="IPR002156">
    <property type="entry name" value="RNaseH_domain"/>
</dbReference>
<dbReference type="GO" id="GO:0003676">
    <property type="term" value="F:nucleic acid binding"/>
    <property type="evidence" value="ECO:0007669"/>
    <property type="project" value="InterPro"/>
</dbReference>
<gene>
    <name evidence="2" type="ORF">Slati_3522300</name>
</gene>
<proteinExistence type="predicted"/>
<organism evidence="2">
    <name type="scientific">Sesamum latifolium</name>
    <dbReference type="NCBI Taxonomy" id="2727402"/>
    <lineage>
        <taxon>Eukaryota</taxon>
        <taxon>Viridiplantae</taxon>
        <taxon>Streptophyta</taxon>
        <taxon>Embryophyta</taxon>
        <taxon>Tracheophyta</taxon>
        <taxon>Spermatophyta</taxon>
        <taxon>Magnoliopsida</taxon>
        <taxon>eudicotyledons</taxon>
        <taxon>Gunneridae</taxon>
        <taxon>Pentapetalae</taxon>
        <taxon>asterids</taxon>
        <taxon>lamiids</taxon>
        <taxon>Lamiales</taxon>
        <taxon>Pedaliaceae</taxon>
        <taxon>Sesamum</taxon>
    </lineage>
</organism>
<feature type="domain" description="RNase H type-1" evidence="1">
    <location>
        <begin position="43"/>
        <end position="150"/>
    </location>
</feature>
<comment type="caution">
    <text evidence="2">The sequence shown here is derived from an EMBL/GenBank/DDBJ whole genome shotgun (WGS) entry which is preliminary data.</text>
</comment>
<dbReference type="Gene3D" id="3.30.420.10">
    <property type="entry name" value="Ribonuclease H-like superfamily/Ribonuclease H"/>
    <property type="match status" value="1"/>
</dbReference>
<dbReference type="InterPro" id="IPR012337">
    <property type="entry name" value="RNaseH-like_sf"/>
</dbReference>
<dbReference type="EMBL" id="JACGWN010000012">
    <property type="protein sequence ID" value="KAL0416904.1"/>
    <property type="molecule type" value="Genomic_DNA"/>
</dbReference>
<dbReference type="PROSITE" id="PS50879">
    <property type="entry name" value="RNASE_H_1"/>
    <property type="match status" value="1"/>
</dbReference>
<dbReference type="InterPro" id="IPR036397">
    <property type="entry name" value="RNaseH_sf"/>
</dbReference>
<dbReference type="PANTHER" id="PTHR48475:SF2">
    <property type="entry name" value="RIBONUCLEASE H"/>
    <property type="match status" value="1"/>
</dbReference>